<dbReference type="RefSeq" id="WP_013450246.1">
    <property type="nucleotide sequence ID" value="NC_014758.1"/>
</dbReference>
<keyword evidence="3" id="KW-0328">Glycosyltransferase</keyword>
<dbReference type="STRING" id="768670.Calni_0115"/>
<evidence type="ECO:0000256" key="4">
    <source>
        <dbReference type="ARBA" id="ARBA00022679"/>
    </source>
</evidence>
<evidence type="ECO:0000256" key="3">
    <source>
        <dbReference type="ARBA" id="ARBA00022676"/>
    </source>
</evidence>
<evidence type="ECO:0000259" key="6">
    <source>
        <dbReference type="Pfam" id="PF00535"/>
    </source>
</evidence>
<evidence type="ECO:0000313" key="8">
    <source>
        <dbReference type="Proteomes" id="UP000007039"/>
    </source>
</evidence>
<dbReference type="CAZy" id="GT2">
    <property type="family name" value="Glycosyltransferase Family 2"/>
</dbReference>
<dbReference type="eggNOG" id="COG1215">
    <property type="taxonomic scope" value="Bacteria"/>
</dbReference>
<sequence length="229" mass="26973">MKFSIIIPVYKEKNIIEKIDNLNNQLKGLDYEIIIVEGKDEWEKSPTEQNMEGEPSVYFTTSPKGRGIQLQKGAETATGDLLIFLHYDTKLDLNQIEDILKNYGRFDYGAFRLRIDGSKFFYRVIEFFVLLRSRVFKLPYGDQTIFIKKDILNSIGGVKKVPLFEDVELMIRCKKYKLTFYLSPLLSKTSDRRWRRKGAIKNSIKNIFLLLLYFIGVKEEKLYRIYYGN</sequence>
<gene>
    <name evidence="7" type="ordered locus">Calni_0115</name>
</gene>
<comment type="subcellular location">
    <subcellularLocation>
        <location evidence="1">Cell membrane</location>
    </subcellularLocation>
</comment>
<dbReference type="PANTHER" id="PTHR43646">
    <property type="entry name" value="GLYCOSYLTRANSFERASE"/>
    <property type="match status" value="1"/>
</dbReference>
<keyword evidence="4 7" id="KW-0808">Transferase</keyword>
<keyword evidence="5" id="KW-0472">Membrane</keyword>
<dbReference type="EMBL" id="CP002347">
    <property type="protein sequence ID" value="ADR18029.1"/>
    <property type="molecule type" value="Genomic_DNA"/>
</dbReference>
<evidence type="ECO:0000256" key="5">
    <source>
        <dbReference type="ARBA" id="ARBA00023136"/>
    </source>
</evidence>
<proteinExistence type="predicted"/>
<reference evidence="7 8" key="2">
    <citation type="journal article" date="2011" name="Stand. Genomic Sci.">
        <title>Complete genome sequence of Calditerrivibrio nitroreducens type strain (Yu37-1).</title>
        <authorList>
            <person name="Pitluck S."/>
            <person name="Sikorski J."/>
            <person name="Zeytun A."/>
            <person name="Lapidus A."/>
            <person name="Nolan M."/>
            <person name="Lucas S."/>
            <person name="Hammon N."/>
            <person name="Deshpande S."/>
            <person name="Cheng J.F."/>
            <person name="Tapia R."/>
            <person name="Han C."/>
            <person name="Goodwin L."/>
            <person name="Liolios K."/>
            <person name="Pagani I."/>
            <person name="Ivanova N."/>
            <person name="Mavromatis K."/>
            <person name="Pati A."/>
            <person name="Chen A."/>
            <person name="Palaniappan K."/>
            <person name="Hauser L."/>
            <person name="Chang Y.J."/>
            <person name="Jeffries C.D."/>
            <person name="Detter J.C."/>
            <person name="Brambilla E."/>
            <person name="Djao O.D."/>
            <person name="Rohde M."/>
            <person name="Spring S."/>
            <person name="Goker M."/>
            <person name="Woyke T."/>
            <person name="Bristow J."/>
            <person name="Eisen J.A."/>
            <person name="Markowitz V."/>
            <person name="Hugenholtz P."/>
            <person name="Kyrpides N.C."/>
            <person name="Klenk H.P."/>
            <person name="Land M."/>
        </authorList>
    </citation>
    <scope>NUCLEOTIDE SEQUENCE [LARGE SCALE GENOMIC DNA]</scope>
    <source>
        <strain evidence="8">DSM 19672 / NBRC 101217 / Yu37-1</strain>
    </source>
</reference>
<dbReference type="KEGG" id="cni:Calni_0115"/>
<reference key="1">
    <citation type="submission" date="2010-11" db="EMBL/GenBank/DDBJ databases">
        <title>The complete genome of chromosome of Calditerrivibrio nitroreducens DSM 19672.</title>
        <authorList>
            <consortium name="US DOE Joint Genome Institute (JGI-PGF)"/>
            <person name="Lucas S."/>
            <person name="Copeland A."/>
            <person name="Lapidus A."/>
            <person name="Bruce D."/>
            <person name="Goodwin L."/>
            <person name="Pitluck S."/>
            <person name="Kyrpides N."/>
            <person name="Mavromatis K."/>
            <person name="Ivanova N."/>
            <person name="Mikhailova N."/>
            <person name="Zeytun A."/>
            <person name="Brettin T."/>
            <person name="Detter J.C."/>
            <person name="Tapia R."/>
            <person name="Han C."/>
            <person name="Land M."/>
            <person name="Hauser L."/>
            <person name="Markowitz V."/>
            <person name="Cheng J.-F."/>
            <person name="Hugenholtz P."/>
            <person name="Woyke T."/>
            <person name="Wu D."/>
            <person name="Spring S."/>
            <person name="Schroeder M."/>
            <person name="Brambilla E."/>
            <person name="Klenk H.-P."/>
            <person name="Eisen J.A."/>
        </authorList>
    </citation>
    <scope>NUCLEOTIDE SEQUENCE [LARGE SCALE GENOMIC DNA]</scope>
    <source>
        <strain>DSM 19672</strain>
    </source>
</reference>
<dbReference type="PANTHER" id="PTHR43646:SF2">
    <property type="entry name" value="GLYCOSYLTRANSFERASE 2-LIKE DOMAIN-CONTAINING PROTEIN"/>
    <property type="match status" value="1"/>
</dbReference>
<evidence type="ECO:0000313" key="7">
    <source>
        <dbReference type="EMBL" id="ADR18029.1"/>
    </source>
</evidence>
<feature type="domain" description="Glycosyltransferase 2-like" evidence="6">
    <location>
        <begin position="4"/>
        <end position="134"/>
    </location>
</feature>
<dbReference type="AlphaFoldDB" id="E4TIS4"/>
<organism evidence="7 8">
    <name type="scientific">Calditerrivibrio nitroreducens (strain DSM 19672 / NBRC 101217 / Yu37-1)</name>
    <dbReference type="NCBI Taxonomy" id="768670"/>
    <lineage>
        <taxon>Bacteria</taxon>
        <taxon>Pseudomonadati</taxon>
        <taxon>Deferribacterota</taxon>
        <taxon>Deferribacteres</taxon>
        <taxon>Deferribacterales</taxon>
        <taxon>Calditerrivibrionaceae</taxon>
    </lineage>
</organism>
<protein>
    <submittedName>
        <fullName evidence="7">Glycosyl transferase family 2</fullName>
    </submittedName>
</protein>
<evidence type="ECO:0000256" key="2">
    <source>
        <dbReference type="ARBA" id="ARBA00022475"/>
    </source>
</evidence>
<dbReference type="InterPro" id="IPR029044">
    <property type="entry name" value="Nucleotide-diphossugar_trans"/>
</dbReference>
<accession>E4TIS4</accession>
<dbReference type="InterPro" id="IPR001173">
    <property type="entry name" value="Glyco_trans_2-like"/>
</dbReference>
<dbReference type="Pfam" id="PF00535">
    <property type="entry name" value="Glycos_transf_2"/>
    <property type="match status" value="1"/>
</dbReference>
<evidence type="ECO:0000256" key="1">
    <source>
        <dbReference type="ARBA" id="ARBA00004236"/>
    </source>
</evidence>
<keyword evidence="8" id="KW-1185">Reference proteome</keyword>
<dbReference type="GO" id="GO:0016757">
    <property type="term" value="F:glycosyltransferase activity"/>
    <property type="evidence" value="ECO:0007669"/>
    <property type="project" value="UniProtKB-KW"/>
</dbReference>
<dbReference type="HOGENOM" id="CLU_025996_17_3_0"/>
<dbReference type="Proteomes" id="UP000007039">
    <property type="component" value="Chromosome"/>
</dbReference>
<dbReference type="OrthoDB" id="9810303at2"/>
<keyword evidence="2" id="KW-1003">Cell membrane</keyword>
<name>E4TIS4_CALNY</name>
<dbReference type="SUPFAM" id="SSF53448">
    <property type="entry name" value="Nucleotide-diphospho-sugar transferases"/>
    <property type="match status" value="1"/>
</dbReference>
<dbReference type="Gene3D" id="3.90.550.10">
    <property type="entry name" value="Spore Coat Polysaccharide Biosynthesis Protein SpsA, Chain A"/>
    <property type="match status" value="1"/>
</dbReference>
<dbReference type="GO" id="GO:0005886">
    <property type="term" value="C:plasma membrane"/>
    <property type="evidence" value="ECO:0007669"/>
    <property type="project" value="UniProtKB-SubCell"/>
</dbReference>